<accession>A0AAV9UMK4</accession>
<dbReference type="Pfam" id="PF24808">
    <property type="entry name" value="DUF7707"/>
    <property type="match status" value="1"/>
</dbReference>
<feature type="domain" description="DUF7707" evidence="3">
    <location>
        <begin position="32"/>
        <end position="130"/>
    </location>
</feature>
<dbReference type="EMBL" id="JAVHNQ010000006">
    <property type="protein sequence ID" value="KAK6344285.1"/>
    <property type="molecule type" value="Genomic_DNA"/>
</dbReference>
<sequence length="209" mass="21596">MVSIAFTIAAGLVSLAAAQSSSSNPVGLGNQTIIPSSVDVNTRNGWCIAQMNICTTLCSKDWKDNECDISKLTYTCNCADGSKPDIVKYRDTLPFNVCQAYIAQCVSANATEPKLQELCRNTNTCGNLDPADFVPSTTLQSSSAAPTSSSAPRSTDTNDNAAATTSSPSTDSPTASPNAARSLEPASVGLLHLACLVGAFALTGFGMAL</sequence>
<name>A0AAV9UMK4_9PEZI</name>
<feature type="region of interest" description="Disordered" evidence="1">
    <location>
        <begin position="136"/>
        <end position="180"/>
    </location>
</feature>
<dbReference type="PANTHER" id="PTHR38118">
    <property type="entry name" value="ANCHORED CELL WALL PROTEIN 11-RELATED"/>
    <property type="match status" value="1"/>
</dbReference>
<evidence type="ECO:0000313" key="4">
    <source>
        <dbReference type="EMBL" id="KAK6344285.1"/>
    </source>
</evidence>
<organism evidence="4 5">
    <name type="scientific">Orbilia brochopaga</name>
    <dbReference type="NCBI Taxonomy" id="3140254"/>
    <lineage>
        <taxon>Eukaryota</taxon>
        <taxon>Fungi</taxon>
        <taxon>Dikarya</taxon>
        <taxon>Ascomycota</taxon>
        <taxon>Pezizomycotina</taxon>
        <taxon>Orbiliomycetes</taxon>
        <taxon>Orbiliales</taxon>
        <taxon>Orbiliaceae</taxon>
        <taxon>Orbilia</taxon>
    </lineage>
</organism>
<evidence type="ECO:0000313" key="5">
    <source>
        <dbReference type="Proteomes" id="UP001375240"/>
    </source>
</evidence>
<feature type="chain" id="PRO_5043508192" description="DUF7707 domain-containing protein" evidence="2">
    <location>
        <begin position="19"/>
        <end position="209"/>
    </location>
</feature>
<dbReference type="InterPro" id="IPR056124">
    <property type="entry name" value="DUF7707"/>
</dbReference>
<dbReference type="AlphaFoldDB" id="A0AAV9UMK4"/>
<comment type="caution">
    <text evidence="4">The sequence shown here is derived from an EMBL/GenBank/DDBJ whole genome shotgun (WGS) entry which is preliminary data.</text>
</comment>
<dbReference type="PANTHER" id="PTHR38118:SF3">
    <property type="entry name" value="ANCHORED CELL WALL PROTEIN 11"/>
    <property type="match status" value="1"/>
</dbReference>
<keyword evidence="5" id="KW-1185">Reference proteome</keyword>
<protein>
    <recommendedName>
        <fullName evidence="3">DUF7707 domain-containing protein</fullName>
    </recommendedName>
</protein>
<feature type="signal peptide" evidence="2">
    <location>
        <begin position="1"/>
        <end position="18"/>
    </location>
</feature>
<evidence type="ECO:0000259" key="3">
    <source>
        <dbReference type="Pfam" id="PF24808"/>
    </source>
</evidence>
<proteinExistence type="predicted"/>
<gene>
    <name evidence="4" type="ORF">TWF696_007926</name>
</gene>
<reference evidence="4 5" key="1">
    <citation type="submission" date="2019-10" db="EMBL/GenBank/DDBJ databases">
        <authorList>
            <person name="Palmer J.M."/>
        </authorList>
    </citation>
    <scope>NUCLEOTIDE SEQUENCE [LARGE SCALE GENOMIC DNA]</scope>
    <source>
        <strain evidence="4 5">TWF696</strain>
    </source>
</reference>
<evidence type="ECO:0000256" key="1">
    <source>
        <dbReference type="SAM" id="MobiDB-lite"/>
    </source>
</evidence>
<evidence type="ECO:0000256" key="2">
    <source>
        <dbReference type="SAM" id="SignalP"/>
    </source>
</evidence>
<dbReference type="Proteomes" id="UP001375240">
    <property type="component" value="Unassembled WGS sequence"/>
</dbReference>
<keyword evidence="2" id="KW-0732">Signal</keyword>